<dbReference type="RefSeq" id="WP_123218322.1">
    <property type="nucleotide sequence ID" value="NZ_RJTM01000186.1"/>
</dbReference>
<dbReference type="SUPFAM" id="SSF90123">
    <property type="entry name" value="ABC transporter transmembrane region"/>
    <property type="match status" value="1"/>
</dbReference>
<dbReference type="Proteomes" id="UP000267469">
    <property type="component" value="Unassembled WGS sequence"/>
</dbReference>
<dbReference type="AlphaFoldDB" id="A0A3N0D0U4"/>
<keyword evidence="8 9" id="KW-0472">Membrane</keyword>
<comment type="caution">
    <text evidence="12">The sequence shown here is derived from an EMBL/GenBank/DDBJ whole genome shotgun (WGS) entry which is preliminary data.</text>
</comment>
<dbReference type="GO" id="GO:0005886">
    <property type="term" value="C:plasma membrane"/>
    <property type="evidence" value="ECO:0007669"/>
    <property type="project" value="UniProtKB-SubCell"/>
</dbReference>
<dbReference type="InterPro" id="IPR003593">
    <property type="entry name" value="AAA+_ATPase"/>
</dbReference>
<dbReference type="Pfam" id="PF00005">
    <property type="entry name" value="ABC_tran"/>
    <property type="match status" value="1"/>
</dbReference>
<keyword evidence="3" id="KW-1003">Cell membrane</keyword>
<dbReference type="GO" id="GO:0005524">
    <property type="term" value="F:ATP binding"/>
    <property type="evidence" value="ECO:0007669"/>
    <property type="project" value="UniProtKB-KW"/>
</dbReference>
<evidence type="ECO:0000256" key="2">
    <source>
        <dbReference type="ARBA" id="ARBA00022448"/>
    </source>
</evidence>
<evidence type="ECO:0000256" key="8">
    <source>
        <dbReference type="ARBA" id="ARBA00023136"/>
    </source>
</evidence>
<keyword evidence="4 9" id="KW-0812">Transmembrane</keyword>
<dbReference type="FunFam" id="3.40.50.300:FF:000221">
    <property type="entry name" value="Multidrug ABC transporter ATP-binding protein"/>
    <property type="match status" value="1"/>
</dbReference>
<evidence type="ECO:0000256" key="5">
    <source>
        <dbReference type="ARBA" id="ARBA00022741"/>
    </source>
</evidence>
<evidence type="ECO:0000256" key="7">
    <source>
        <dbReference type="ARBA" id="ARBA00022989"/>
    </source>
</evidence>
<evidence type="ECO:0000256" key="3">
    <source>
        <dbReference type="ARBA" id="ARBA00022475"/>
    </source>
</evidence>
<feature type="domain" description="ABC transporter" evidence="10">
    <location>
        <begin position="366"/>
        <end position="606"/>
    </location>
</feature>
<dbReference type="GO" id="GO:0015421">
    <property type="term" value="F:ABC-type oligopeptide transporter activity"/>
    <property type="evidence" value="ECO:0007669"/>
    <property type="project" value="TreeGrafter"/>
</dbReference>
<sequence>MPEKKSVTDSGTSKVGWKERLGSLQYLPRFFGKIREVSPGLFYANILARIVNSAIPVLLLWVGKLILDEVVLQIGETDKDFTRLWMLVAIELGLAVVSDLISRATNLTDTLIGDLYSNKSSIEIINKTSEIELSQLEDVDFYDKLERARRQTVGRVSLMSNIMAQLQDSITVISLVTALTVFEPWLIALLILAVIPAFLNEIKFSQKSYSLARGWTTERRELDDLRYVGASDITAKEVKLFGLTAYIAARFKKLSDAYYKVTRRLAIRKNLWGGAFNILGVLSYYGAFVLIIIRVVAGVLTVGDLTFLSGSFNRLRSQLQNIFFRFSQITESSLYLKDYFDFLDLETVSDDPGTTVPVPDIIQQGLEFADVWFKYPGREEYVLKGVSFKVPAGRKLAFVGENGAGKTTLIKLALRFYEPVKGKILLDGTDIREFSKEAYQGLFGVIFQDFVKYNFSAGENIAVGNIGEVHNRDKIFSAAEQSLADQVIASLPGKYDQKLGRRFTDGLDLSGGQWQKIALARAYMKDARIAILDEPTSALDARAEYEAFQRFIGLTEEKTAIIISHRFSTVRLADTIVVLKDGRVLEHGTHESLMENKGLYAELFTLQAVGYN</sequence>
<organism evidence="12 13">
    <name type="scientific">Sinomicrobium pectinilyticum</name>
    <dbReference type="NCBI Taxonomy" id="1084421"/>
    <lineage>
        <taxon>Bacteria</taxon>
        <taxon>Pseudomonadati</taxon>
        <taxon>Bacteroidota</taxon>
        <taxon>Flavobacteriia</taxon>
        <taxon>Flavobacteriales</taxon>
        <taxon>Flavobacteriaceae</taxon>
        <taxon>Sinomicrobium</taxon>
    </lineage>
</organism>
<dbReference type="Gene3D" id="1.20.1560.10">
    <property type="entry name" value="ABC transporter type 1, transmembrane domain"/>
    <property type="match status" value="1"/>
</dbReference>
<feature type="domain" description="ABC transmembrane type-1" evidence="11">
    <location>
        <begin position="46"/>
        <end position="331"/>
    </location>
</feature>
<dbReference type="Gene3D" id="3.40.50.300">
    <property type="entry name" value="P-loop containing nucleotide triphosphate hydrolases"/>
    <property type="match status" value="1"/>
</dbReference>
<name>A0A3N0D0U4_SINP1</name>
<evidence type="ECO:0000256" key="1">
    <source>
        <dbReference type="ARBA" id="ARBA00004651"/>
    </source>
</evidence>
<dbReference type="PROSITE" id="PS50893">
    <property type="entry name" value="ABC_TRANSPORTER_2"/>
    <property type="match status" value="1"/>
</dbReference>
<proteinExistence type="predicted"/>
<dbReference type="SMART" id="SM00382">
    <property type="entry name" value="AAA"/>
    <property type="match status" value="1"/>
</dbReference>
<feature type="transmembrane region" description="Helical" evidence="9">
    <location>
        <begin position="271"/>
        <end position="293"/>
    </location>
</feature>
<dbReference type="InterPro" id="IPR011527">
    <property type="entry name" value="ABC1_TM_dom"/>
</dbReference>
<dbReference type="EMBL" id="RJTM01000186">
    <property type="protein sequence ID" value="RNL69181.1"/>
    <property type="molecule type" value="Genomic_DNA"/>
</dbReference>
<dbReference type="PROSITE" id="PS00211">
    <property type="entry name" value="ABC_TRANSPORTER_1"/>
    <property type="match status" value="1"/>
</dbReference>
<keyword evidence="6 12" id="KW-0067">ATP-binding</keyword>
<protein>
    <submittedName>
        <fullName evidence="12">ABC transporter ATP-binding protein</fullName>
    </submittedName>
</protein>
<keyword evidence="5" id="KW-0547">Nucleotide-binding</keyword>
<keyword evidence="2" id="KW-0813">Transport</keyword>
<gene>
    <name evidence="12" type="ORF">ED312_22765</name>
</gene>
<dbReference type="SUPFAM" id="SSF52540">
    <property type="entry name" value="P-loop containing nucleoside triphosphate hydrolases"/>
    <property type="match status" value="1"/>
</dbReference>
<dbReference type="InterPro" id="IPR003439">
    <property type="entry name" value="ABC_transporter-like_ATP-bd"/>
</dbReference>
<dbReference type="InterPro" id="IPR017871">
    <property type="entry name" value="ABC_transporter-like_CS"/>
</dbReference>
<evidence type="ECO:0000313" key="12">
    <source>
        <dbReference type="EMBL" id="RNL69181.1"/>
    </source>
</evidence>
<evidence type="ECO:0000256" key="6">
    <source>
        <dbReference type="ARBA" id="ARBA00022840"/>
    </source>
</evidence>
<dbReference type="PANTHER" id="PTHR43394">
    <property type="entry name" value="ATP-DEPENDENT PERMEASE MDL1, MITOCHONDRIAL"/>
    <property type="match status" value="1"/>
</dbReference>
<evidence type="ECO:0000259" key="10">
    <source>
        <dbReference type="PROSITE" id="PS50893"/>
    </source>
</evidence>
<dbReference type="GO" id="GO:0016887">
    <property type="term" value="F:ATP hydrolysis activity"/>
    <property type="evidence" value="ECO:0007669"/>
    <property type="project" value="InterPro"/>
</dbReference>
<reference evidence="12 13" key="1">
    <citation type="submission" date="2018-10" db="EMBL/GenBank/DDBJ databases">
        <title>Sinomicrobium pectinilyticum sp. nov., a pectinase-producing bacterium isolated from alkaline and saline soil, and emended description of the genus Sinomicrobium.</title>
        <authorList>
            <person name="Cheng B."/>
            <person name="Li C."/>
            <person name="Lai Q."/>
            <person name="Du M."/>
            <person name="Shao Z."/>
            <person name="Xu P."/>
            <person name="Yang C."/>
        </authorList>
    </citation>
    <scope>NUCLEOTIDE SEQUENCE [LARGE SCALE GENOMIC DNA]</scope>
    <source>
        <strain evidence="12 13">5DNS001</strain>
    </source>
</reference>
<evidence type="ECO:0000256" key="9">
    <source>
        <dbReference type="SAM" id="Phobius"/>
    </source>
</evidence>
<keyword evidence="7 9" id="KW-1133">Transmembrane helix</keyword>
<evidence type="ECO:0000259" key="11">
    <source>
        <dbReference type="PROSITE" id="PS50929"/>
    </source>
</evidence>
<dbReference type="InterPro" id="IPR039421">
    <property type="entry name" value="Type_1_exporter"/>
</dbReference>
<accession>A0A3N0D0U4</accession>
<feature type="transmembrane region" description="Helical" evidence="9">
    <location>
        <begin position="41"/>
        <end position="63"/>
    </location>
</feature>
<evidence type="ECO:0000256" key="4">
    <source>
        <dbReference type="ARBA" id="ARBA00022692"/>
    </source>
</evidence>
<keyword evidence="13" id="KW-1185">Reference proteome</keyword>
<feature type="transmembrane region" description="Helical" evidence="9">
    <location>
        <begin position="170"/>
        <end position="199"/>
    </location>
</feature>
<comment type="subcellular location">
    <subcellularLocation>
        <location evidence="1">Cell membrane</location>
        <topology evidence="1">Multi-pass membrane protein</topology>
    </subcellularLocation>
</comment>
<dbReference type="PANTHER" id="PTHR43394:SF1">
    <property type="entry name" value="ATP-BINDING CASSETTE SUB-FAMILY B MEMBER 10, MITOCHONDRIAL"/>
    <property type="match status" value="1"/>
</dbReference>
<dbReference type="InterPro" id="IPR027417">
    <property type="entry name" value="P-loop_NTPase"/>
</dbReference>
<dbReference type="PROSITE" id="PS50929">
    <property type="entry name" value="ABC_TM1F"/>
    <property type="match status" value="1"/>
</dbReference>
<evidence type="ECO:0000313" key="13">
    <source>
        <dbReference type="Proteomes" id="UP000267469"/>
    </source>
</evidence>
<dbReference type="OrthoDB" id="9780296at2"/>
<dbReference type="InterPro" id="IPR036640">
    <property type="entry name" value="ABC1_TM_sf"/>
</dbReference>
<feature type="transmembrane region" description="Helical" evidence="9">
    <location>
        <begin position="84"/>
        <end position="101"/>
    </location>
</feature>